<gene>
    <name evidence="3" type="ORF">BP5553_08795</name>
</gene>
<evidence type="ECO:0000313" key="4">
    <source>
        <dbReference type="Proteomes" id="UP000254866"/>
    </source>
</evidence>
<proteinExistence type="predicted"/>
<dbReference type="Pfam" id="PF20938">
    <property type="entry name" value="DUF2264_C"/>
    <property type="match status" value="1"/>
</dbReference>
<dbReference type="RefSeq" id="XP_031866849.1">
    <property type="nucleotide sequence ID" value="XM_032017418.1"/>
</dbReference>
<dbReference type="GeneID" id="43601644"/>
<evidence type="ECO:0000313" key="3">
    <source>
        <dbReference type="EMBL" id="RDL33356.1"/>
    </source>
</evidence>
<dbReference type="PANTHER" id="PTHR35339">
    <property type="entry name" value="LINALOOL DEHYDRATASE_ISOMERASE DOMAIN-CONTAINING PROTEIN"/>
    <property type="match status" value="1"/>
</dbReference>
<name>A0A370TF94_9HELO</name>
<dbReference type="AlphaFoldDB" id="A0A370TF94"/>
<dbReference type="InterPro" id="IPR049349">
    <property type="entry name" value="DUF2264_N"/>
</dbReference>
<evidence type="ECO:0000259" key="2">
    <source>
        <dbReference type="Pfam" id="PF20938"/>
    </source>
</evidence>
<dbReference type="Pfam" id="PF10022">
    <property type="entry name" value="DUF2264"/>
    <property type="match status" value="1"/>
</dbReference>
<dbReference type="InterPro" id="IPR049237">
    <property type="entry name" value="DUF2264_C"/>
</dbReference>
<accession>A0A370TF94</accession>
<feature type="domain" description="DUF2264" evidence="1">
    <location>
        <begin position="14"/>
        <end position="335"/>
    </location>
</feature>
<dbReference type="Proteomes" id="UP000254866">
    <property type="component" value="Unassembled WGS sequence"/>
</dbReference>
<comment type="caution">
    <text evidence="3">The sequence shown here is derived from an EMBL/GenBank/DDBJ whole genome shotgun (WGS) entry which is preliminary data.</text>
</comment>
<feature type="domain" description="DUF2264" evidence="2">
    <location>
        <begin position="386"/>
        <end position="669"/>
    </location>
</feature>
<organism evidence="3 4">
    <name type="scientific">Venustampulla echinocandica</name>
    <dbReference type="NCBI Taxonomy" id="2656787"/>
    <lineage>
        <taxon>Eukaryota</taxon>
        <taxon>Fungi</taxon>
        <taxon>Dikarya</taxon>
        <taxon>Ascomycota</taxon>
        <taxon>Pezizomycotina</taxon>
        <taxon>Leotiomycetes</taxon>
        <taxon>Helotiales</taxon>
        <taxon>Pleuroascaceae</taxon>
        <taxon>Venustampulla</taxon>
    </lineage>
</organism>
<reference evidence="3 4" key="1">
    <citation type="journal article" date="2018" name="IMA Fungus">
        <title>IMA Genome-F 9: Draft genome sequence of Annulohypoxylon stygium, Aspergillus mulundensis, Berkeleyomyces basicola (syn. Thielaviopsis basicola), Ceratocystis smalleyi, two Cercospora beticola strains, Coleophoma cylindrospora, Fusarium fracticaudum, Phialophora cf. hyalina, and Morchella septimelata.</title>
        <authorList>
            <person name="Wingfield B.D."/>
            <person name="Bills G.F."/>
            <person name="Dong Y."/>
            <person name="Huang W."/>
            <person name="Nel W.J."/>
            <person name="Swalarsk-Parry B.S."/>
            <person name="Vaghefi N."/>
            <person name="Wilken P.M."/>
            <person name="An Z."/>
            <person name="de Beer Z.W."/>
            <person name="De Vos L."/>
            <person name="Chen L."/>
            <person name="Duong T.A."/>
            <person name="Gao Y."/>
            <person name="Hammerbacher A."/>
            <person name="Kikkert J.R."/>
            <person name="Li Y."/>
            <person name="Li H."/>
            <person name="Li K."/>
            <person name="Li Q."/>
            <person name="Liu X."/>
            <person name="Ma X."/>
            <person name="Naidoo K."/>
            <person name="Pethybridge S.J."/>
            <person name="Sun J."/>
            <person name="Steenkamp E.T."/>
            <person name="van der Nest M.A."/>
            <person name="van Wyk S."/>
            <person name="Wingfield M.J."/>
            <person name="Xiong C."/>
            <person name="Yue Q."/>
            <person name="Zhang X."/>
        </authorList>
    </citation>
    <scope>NUCLEOTIDE SEQUENCE [LARGE SCALE GENOMIC DNA]</scope>
    <source>
        <strain evidence="3 4">BP 5553</strain>
    </source>
</reference>
<dbReference type="OrthoDB" id="5150166at2759"/>
<dbReference type="InterPro" id="IPR016624">
    <property type="entry name" value="UCP014753"/>
</dbReference>
<evidence type="ECO:0000259" key="1">
    <source>
        <dbReference type="Pfam" id="PF10022"/>
    </source>
</evidence>
<dbReference type="PANTHER" id="PTHR35339:SF2">
    <property type="entry name" value="DUF2264 DOMAIN-CONTAINING PROTEIN-RELATED"/>
    <property type="match status" value="1"/>
</dbReference>
<protein>
    <submittedName>
        <fullName evidence="3">Uncharacterized protein</fullName>
    </submittedName>
</protein>
<dbReference type="EMBL" id="NPIC01000009">
    <property type="protein sequence ID" value="RDL33356.1"/>
    <property type="molecule type" value="Genomic_DNA"/>
</dbReference>
<dbReference type="PIRSF" id="PIRSF014753">
    <property type="entry name" value="UCP014753"/>
    <property type="match status" value="1"/>
</dbReference>
<keyword evidence="4" id="KW-1185">Reference proteome</keyword>
<sequence>MPPLNGFSDNPLRTREQVVQAAKAIIQPLSAYTSSGHSRVKLPVSSGTLYDENAAQLEGFARPLWVVGALLRCREPEEELTANLIAGLSNGTDPNHDEYWGDVGDMDQRMVEAETISFTLLASPRDLLWDRLGEQARSNIARWFSQLNGKDLPKVNWLWFRVFTNLVLIRMCDLDTAEIRSQIKIDLEHLDTFYLRDGWSSDGLWRSPELDDKEWELFKETGTVHSIKPDRCADYYSGSFAIQFSQLLYVRVAGDLDAERTERYRQQARDFGAQIWRYFDAKGAVIPFGRSLTYRFACGAFFAALALAKVPDLPSPLDSAGAVKGFLLRHLRWNMYLTEDYNSPQSVYWAMKTFVAIGLPSTDPFWTDPETDYPEAPLSSVSLCRASRQIICNREGRHHFLLSPAQFTSLQWKGGQAKYCKFAYSSAFGFSVPTGQVSLQQLALDNALALSRDGKQTWATKWKCREPTFGTCRVLGAVLEELPVAMVVWYPWEDRSITVNTTLIPPSARWPDWHTRVHRIKINDRRISILHLVEGGFAIQAPRRRSGVISPGLSRLPVFGSHKSASDEEFFMETSDATLVVSEAGASGLCVEVQHERGTATVSAFQPEANTNLIAPRTLIPLAEHSVRRLEPSEELLVVSNIFAIPTQISQGRWKHGELADRWEDRPVVQRHSVDRAGSSDYIALSD</sequence>